<dbReference type="Pfam" id="PF12937">
    <property type="entry name" value="F-box-like"/>
    <property type="match status" value="1"/>
</dbReference>
<accession>A0ABR3G6C0</accession>
<proteinExistence type="predicted"/>
<dbReference type="Proteomes" id="UP001447188">
    <property type="component" value="Unassembled WGS sequence"/>
</dbReference>
<dbReference type="CDD" id="cd09917">
    <property type="entry name" value="F-box_SF"/>
    <property type="match status" value="1"/>
</dbReference>
<dbReference type="PROSITE" id="PS50181">
    <property type="entry name" value="FBOX"/>
    <property type="match status" value="1"/>
</dbReference>
<evidence type="ECO:0000256" key="1">
    <source>
        <dbReference type="SAM" id="MobiDB-lite"/>
    </source>
</evidence>
<feature type="region of interest" description="Disordered" evidence="1">
    <location>
        <begin position="97"/>
        <end position="122"/>
    </location>
</feature>
<keyword evidence="4" id="KW-1185">Reference proteome</keyword>
<comment type="caution">
    <text evidence="3">The sequence shown here is derived from an EMBL/GenBank/DDBJ whole genome shotgun (WGS) entry which is preliminary data.</text>
</comment>
<evidence type="ECO:0000259" key="2">
    <source>
        <dbReference type="PROSITE" id="PS50181"/>
    </source>
</evidence>
<sequence>MSVLEQLPIEVAADILSYLPLEDLVKVSILSRHMHLISRPLVYMAPILICREHATSPSALQIFLRTLLSPGGETLATYIRSLHMKWQTWSTYDDDDEYDDDEEDDIGNDTVNDNGDPEPAHESPNDLALLFAAATPFGLHQYLEAQEAQLVLLLHLLPRLHVLHFTPVYGSDALFSEFMEDHLSIDALPIGLRQLREFHCFSHNTNGGVNPETLLTIFSLPCIQKIHVLIIDGSTIDIAAAEDAAATSTVTNLTFVEADQTQQSLECILKIPAALTYFGYSTKRQHPGFHMGNALQPLQHSLKHLHLELASTAPSIGSLRDWPALRTVRCSLTPLLGKGLESNLPRLADMLPVGLRELEILRDRHWSVAAEVDQAIDLLREKQSVMPGLVTLAVVISPSYMMRETQHQDALRSACEAAAVALVDIKLRGGNLHNRQIIESISTRRIGSPG</sequence>
<dbReference type="EMBL" id="JBBBZM010000265">
    <property type="protein sequence ID" value="KAL0631330.1"/>
    <property type="molecule type" value="Genomic_DNA"/>
</dbReference>
<protein>
    <recommendedName>
        <fullName evidence="2">F-box domain-containing protein</fullName>
    </recommendedName>
</protein>
<organism evidence="3 4">
    <name type="scientific">Discina gigas</name>
    <dbReference type="NCBI Taxonomy" id="1032678"/>
    <lineage>
        <taxon>Eukaryota</taxon>
        <taxon>Fungi</taxon>
        <taxon>Dikarya</taxon>
        <taxon>Ascomycota</taxon>
        <taxon>Pezizomycotina</taxon>
        <taxon>Pezizomycetes</taxon>
        <taxon>Pezizales</taxon>
        <taxon>Discinaceae</taxon>
        <taxon>Discina</taxon>
    </lineage>
</organism>
<name>A0ABR3G6C0_9PEZI</name>
<dbReference type="SUPFAM" id="SSF81383">
    <property type="entry name" value="F-box domain"/>
    <property type="match status" value="1"/>
</dbReference>
<gene>
    <name evidence="3" type="ORF">Q9L58_009809</name>
</gene>
<evidence type="ECO:0000313" key="4">
    <source>
        <dbReference type="Proteomes" id="UP001447188"/>
    </source>
</evidence>
<evidence type="ECO:0000313" key="3">
    <source>
        <dbReference type="EMBL" id="KAL0631330.1"/>
    </source>
</evidence>
<dbReference type="InterPro" id="IPR036047">
    <property type="entry name" value="F-box-like_dom_sf"/>
</dbReference>
<dbReference type="InterPro" id="IPR001810">
    <property type="entry name" value="F-box_dom"/>
</dbReference>
<feature type="domain" description="F-box" evidence="2">
    <location>
        <begin position="1"/>
        <end position="46"/>
    </location>
</feature>
<reference evidence="3 4" key="1">
    <citation type="submission" date="2024-02" db="EMBL/GenBank/DDBJ databases">
        <title>Discinaceae phylogenomics.</title>
        <authorList>
            <person name="Dirks A.C."/>
            <person name="James T.Y."/>
        </authorList>
    </citation>
    <scope>NUCLEOTIDE SEQUENCE [LARGE SCALE GENOMIC DNA]</scope>
    <source>
        <strain evidence="3 4">ACD0624</strain>
    </source>
</reference>
<feature type="compositionally biased region" description="Acidic residues" evidence="1">
    <location>
        <begin position="97"/>
        <end position="107"/>
    </location>
</feature>